<organism evidence="4 5">
    <name type="scientific">Propioniciclava tarda</name>
    <dbReference type="NCBI Taxonomy" id="433330"/>
    <lineage>
        <taxon>Bacteria</taxon>
        <taxon>Bacillati</taxon>
        <taxon>Actinomycetota</taxon>
        <taxon>Actinomycetes</taxon>
        <taxon>Propionibacteriales</taxon>
        <taxon>Propionibacteriaceae</taxon>
        <taxon>Propioniciclava</taxon>
    </lineage>
</organism>
<dbReference type="GO" id="GO:0000287">
    <property type="term" value="F:magnesium ion binding"/>
    <property type="evidence" value="ECO:0007669"/>
    <property type="project" value="UniProtKB-ARBA"/>
</dbReference>
<dbReference type="EMBL" id="SDMR01000009">
    <property type="protein sequence ID" value="TBT94811.1"/>
    <property type="molecule type" value="Genomic_DNA"/>
</dbReference>
<dbReference type="OrthoDB" id="9775140at2"/>
<reference evidence="4 5" key="1">
    <citation type="submission" date="2019-01" db="EMBL/GenBank/DDBJ databases">
        <title>Lactibacter flavus gen. nov., sp. nov., a novel bacterium of the family Propionibacteriaceae isolated from raw milk and dairy products.</title>
        <authorList>
            <person name="Huptas C."/>
            <person name="Wenning M."/>
            <person name="Breitenwieser F."/>
            <person name="Doll E."/>
            <person name="Von Neubeck M."/>
            <person name="Busse H.-J."/>
            <person name="Scherer S."/>
        </authorList>
    </citation>
    <scope>NUCLEOTIDE SEQUENCE [LARGE SCALE GENOMIC DNA]</scope>
    <source>
        <strain evidence="4 5">DSM 22130</strain>
    </source>
</reference>
<dbReference type="PANTHER" id="PTHR48084">
    <property type="entry name" value="2-OXOGLUTARATE OXIDOREDUCTASE SUBUNIT KORB-RELATED"/>
    <property type="match status" value="1"/>
</dbReference>
<accession>A0A4V2JT46</accession>
<dbReference type="Proteomes" id="UP000291933">
    <property type="component" value="Unassembled WGS sequence"/>
</dbReference>
<dbReference type="InterPro" id="IPR029061">
    <property type="entry name" value="THDP-binding"/>
</dbReference>
<proteinExistence type="predicted"/>
<dbReference type="SUPFAM" id="SSF52518">
    <property type="entry name" value="Thiamin diphosphate-binding fold (THDP-binding)"/>
    <property type="match status" value="1"/>
</dbReference>
<evidence type="ECO:0000313" key="4">
    <source>
        <dbReference type="EMBL" id="TBT94811.1"/>
    </source>
</evidence>
<dbReference type="InterPro" id="IPR011766">
    <property type="entry name" value="TPP_enzyme_TPP-bd"/>
</dbReference>
<feature type="region of interest" description="Disordered" evidence="2">
    <location>
        <begin position="255"/>
        <end position="283"/>
    </location>
</feature>
<dbReference type="InterPro" id="IPR051457">
    <property type="entry name" value="2-oxoacid:Fd_oxidoreductase"/>
</dbReference>
<dbReference type="GO" id="GO:0030976">
    <property type="term" value="F:thiamine pyrophosphate binding"/>
    <property type="evidence" value="ECO:0007669"/>
    <property type="project" value="InterPro"/>
</dbReference>
<name>A0A4V2JT46_PROTD</name>
<comment type="caution">
    <text evidence="4">The sequence shown here is derived from an EMBL/GenBank/DDBJ whole genome shotgun (WGS) entry which is preliminary data.</text>
</comment>
<evidence type="ECO:0000259" key="3">
    <source>
        <dbReference type="Pfam" id="PF02775"/>
    </source>
</evidence>
<dbReference type="Pfam" id="PF02775">
    <property type="entry name" value="TPP_enzyme_C"/>
    <property type="match status" value="1"/>
</dbReference>
<evidence type="ECO:0000313" key="5">
    <source>
        <dbReference type="Proteomes" id="UP000291933"/>
    </source>
</evidence>
<evidence type="ECO:0000256" key="2">
    <source>
        <dbReference type="SAM" id="MobiDB-lite"/>
    </source>
</evidence>
<gene>
    <name evidence="4" type="ORF">ET996_08465</name>
</gene>
<protein>
    <submittedName>
        <fullName evidence="4">2-oxoglutarate oxidoreductase</fullName>
    </submittedName>
</protein>
<sequence>MTTAFKRTLGLTTHETHYCPGCTHGIVHRLVGEVLEELGVIDISVAVVPVGCSTLAYDYFNCDVSQSSHGRAPAVATGIKRVLPDNVVFTYQGDGDLASIGTAEIVHAAHRSENITVIFANNAIYGMTGGQMAPTTLIGQKTTTSPYGRDPYAAGYPLRVSEMLAQIPGASFVERVASDTPPHVKAAKKAIKRAFEVQLAGEGFSIVEVLTTCPTNWGIDPVEALTWLKENMIPYYPLGNLRDPKKEAAALAGIARREPTPMAQQPIPEQGRAASASKESDHA</sequence>
<dbReference type="AlphaFoldDB" id="A0A4V2JT46"/>
<dbReference type="GO" id="GO:0045333">
    <property type="term" value="P:cellular respiration"/>
    <property type="evidence" value="ECO:0007669"/>
    <property type="project" value="UniProtKB-ARBA"/>
</dbReference>
<dbReference type="Gene3D" id="3.40.50.970">
    <property type="match status" value="1"/>
</dbReference>
<evidence type="ECO:0000256" key="1">
    <source>
        <dbReference type="ARBA" id="ARBA00023002"/>
    </source>
</evidence>
<keyword evidence="1" id="KW-0560">Oxidoreductase</keyword>
<feature type="domain" description="Thiamine pyrophosphate enzyme TPP-binding" evidence="3">
    <location>
        <begin position="50"/>
        <end position="209"/>
    </location>
</feature>
<dbReference type="PANTHER" id="PTHR48084:SF3">
    <property type="entry name" value="SUBUNIT OF PYRUVATE:FLAVODOXIN OXIDOREDUCTASE"/>
    <property type="match status" value="1"/>
</dbReference>
<dbReference type="GO" id="GO:0016625">
    <property type="term" value="F:oxidoreductase activity, acting on the aldehyde or oxo group of donors, iron-sulfur protein as acceptor"/>
    <property type="evidence" value="ECO:0007669"/>
    <property type="project" value="UniProtKB-ARBA"/>
</dbReference>
<keyword evidence="5" id="KW-1185">Reference proteome</keyword>
<dbReference type="RefSeq" id="WP_131172127.1">
    <property type="nucleotide sequence ID" value="NZ_FXTL01000009.1"/>
</dbReference>